<dbReference type="SUPFAM" id="SSF54523">
    <property type="entry name" value="Pili subunits"/>
    <property type="match status" value="1"/>
</dbReference>
<dbReference type="GO" id="GO:0043683">
    <property type="term" value="P:type IV pilus assembly"/>
    <property type="evidence" value="ECO:0007669"/>
    <property type="project" value="InterPro"/>
</dbReference>
<evidence type="ECO:0000313" key="3">
    <source>
        <dbReference type="Proteomes" id="UP000563050"/>
    </source>
</evidence>
<gene>
    <name evidence="2" type="ORF">FHR95_003044</name>
</gene>
<dbReference type="Proteomes" id="UP000563050">
    <property type="component" value="Unassembled WGS sequence"/>
</dbReference>
<dbReference type="EMBL" id="JACHXQ010000012">
    <property type="protein sequence ID" value="MBB3185463.1"/>
    <property type="molecule type" value="Genomic_DNA"/>
</dbReference>
<accession>A0A7W5GZH5</accession>
<sequence length="161" mass="17032">MAHISPRSRPQAPSGSTRRSAGFTLIELMIAVAVIGILASIAIPSYQGYVERARVSDGQSGLMQAAQEMERCYTVNSAYLASCLVTTKSPDEAYSQIQLVNSDGSAWTVSEKSSFVLRASSPTKPVTDGCDFLWVKSDGVKGSGDGTDTDGNLSGDPGECW</sequence>
<dbReference type="PROSITE" id="PS00409">
    <property type="entry name" value="PROKAR_NTER_METHYL"/>
    <property type="match status" value="1"/>
</dbReference>
<dbReference type="PANTHER" id="PTHR30093:SF47">
    <property type="entry name" value="TYPE IV PILUS NON-CORE MINOR PILIN PILE"/>
    <property type="match status" value="1"/>
</dbReference>
<evidence type="ECO:0000256" key="1">
    <source>
        <dbReference type="SAM" id="Phobius"/>
    </source>
</evidence>
<dbReference type="InterPro" id="IPR031982">
    <property type="entry name" value="PilE-like"/>
</dbReference>
<feature type="transmembrane region" description="Helical" evidence="1">
    <location>
        <begin position="21"/>
        <end position="43"/>
    </location>
</feature>
<keyword evidence="3" id="KW-1185">Reference proteome</keyword>
<proteinExistence type="predicted"/>
<reference evidence="2 3" key="1">
    <citation type="submission" date="2020-08" db="EMBL/GenBank/DDBJ databases">
        <title>Genomic Encyclopedia of Type Strains, Phase III (KMG-III): the genomes of soil and plant-associated and newly described type strains.</title>
        <authorList>
            <person name="Whitman W."/>
        </authorList>
    </citation>
    <scope>NUCLEOTIDE SEQUENCE [LARGE SCALE GENOMIC DNA]</scope>
    <source>
        <strain evidence="2 3">CECT 7341</strain>
    </source>
</reference>
<evidence type="ECO:0000313" key="2">
    <source>
        <dbReference type="EMBL" id="MBB3185463.1"/>
    </source>
</evidence>
<dbReference type="Gene3D" id="3.30.700.10">
    <property type="entry name" value="Glycoprotein, Type 4 Pilin"/>
    <property type="match status" value="1"/>
</dbReference>
<keyword evidence="1" id="KW-0812">Transmembrane</keyword>
<keyword evidence="1" id="KW-1133">Transmembrane helix</keyword>
<dbReference type="InterPro" id="IPR045584">
    <property type="entry name" value="Pilin-like"/>
</dbReference>
<dbReference type="RefSeq" id="WP_343065235.1">
    <property type="nucleotide sequence ID" value="NZ_JACHXQ010000012.1"/>
</dbReference>
<organism evidence="2 3">
    <name type="scientific">Halomonas fontilapidosi</name>
    <dbReference type="NCBI Taxonomy" id="616675"/>
    <lineage>
        <taxon>Bacteria</taxon>
        <taxon>Pseudomonadati</taxon>
        <taxon>Pseudomonadota</taxon>
        <taxon>Gammaproteobacteria</taxon>
        <taxon>Oceanospirillales</taxon>
        <taxon>Halomonadaceae</taxon>
        <taxon>Halomonas</taxon>
    </lineage>
</organism>
<name>A0A7W5GZH5_9GAMM</name>
<dbReference type="AlphaFoldDB" id="A0A7W5GZH5"/>
<dbReference type="NCBIfam" id="TIGR02532">
    <property type="entry name" value="IV_pilin_GFxxxE"/>
    <property type="match status" value="1"/>
</dbReference>
<dbReference type="InterPro" id="IPR012902">
    <property type="entry name" value="N_methyl_site"/>
</dbReference>
<keyword evidence="1" id="KW-0472">Membrane</keyword>
<dbReference type="Pfam" id="PF16732">
    <property type="entry name" value="ComP_DUS"/>
    <property type="match status" value="1"/>
</dbReference>
<protein>
    <submittedName>
        <fullName evidence="2">Type IV pilus assembly protein PilE</fullName>
    </submittedName>
</protein>
<dbReference type="PANTHER" id="PTHR30093">
    <property type="entry name" value="GENERAL SECRETION PATHWAY PROTEIN G"/>
    <property type="match status" value="1"/>
</dbReference>
<dbReference type="Pfam" id="PF07963">
    <property type="entry name" value="N_methyl"/>
    <property type="match status" value="1"/>
</dbReference>
<comment type="caution">
    <text evidence="2">The sequence shown here is derived from an EMBL/GenBank/DDBJ whole genome shotgun (WGS) entry which is preliminary data.</text>
</comment>